<gene>
    <name evidence="6" type="ORF">GCM10007116_05760</name>
</gene>
<dbReference type="InterPro" id="IPR002781">
    <property type="entry name" value="TM_pro_TauE-like"/>
</dbReference>
<dbReference type="PANTHER" id="PTHR43701">
    <property type="entry name" value="MEMBRANE TRANSPORTER PROTEIN MJ0441-RELATED"/>
    <property type="match status" value="1"/>
</dbReference>
<feature type="transmembrane region" description="Helical" evidence="5">
    <location>
        <begin position="133"/>
        <end position="152"/>
    </location>
</feature>
<reference evidence="6" key="2">
    <citation type="submission" date="2020-09" db="EMBL/GenBank/DDBJ databases">
        <authorList>
            <person name="Sun Q."/>
            <person name="Ohkuma M."/>
        </authorList>
    </citation>
    <scope>NUCLEOTIDE SEQUENCE</scope>
    <source>
        <strain evidence="6">JCM 31740</strain>
    </source>
</reference>
<dbReference type="PANTHER" id="PTHR43701:SF2">
    <property type="entry name" value="MEMBRANE TRANSPORTER PROTEIN YJNA-RELATED"/>
    <property type="match status" value="1"/>
</dbReference>
<evidence type="ECO:0000256" key="2">
    <source>
        <dbReference type="ARBA" id="ARBA00022692"/>
    </source>
</evidence>
<dbReference type="Proteomes" id="UP000616143">
    <property type="component" value="Unassembled WGS sequence"/>
</dbReference>
<comment type="caution">
    <text evidence="6">The sequence shown here is derived from an EMBL/GenBank/DDBJ whole genome shotgun (WGS) entry which is preliminary data.</text>
</comment>
<evidence type="ECO:0000313" key="7">
    <source>
        <dbReference type="Proteomes" id="UP000616143"/>
    </source>
</evidence>
<evidence type="ECO:0000256" key="4">
    <source>
        <dbReference type="ARBA" id="ARBA00023136"/>
    </source>
</evidence>
<feature type="transmembrane region" description="Helical" evidence="5">
    <location>
        <begin position="106"/>
        <end position="127"/>
    </location>
</feature>
<keyword evidence="2 5" id="KW-0812">Transmembrane</keyword>
<protein>
    <recommendedName>
        <fullName evidence="5">Probable membrane transporter protein</fullName>
    </recommendedName>
</protein>
<dbReference type="InterPro" id="IPR051598">
    <property type="entry name" value="TSUP/Inactive_protease-like"/>
</dbReference>
<reference evidence="6" key="1">
    <citation type="journal article" date="2014" name="Int. J. Syst. Evol. Microbiol.">
        <title>Complete genome sequence of Corynebacterium casei LMG S-19264T (=DSM 44701T), isolated from a smear-ripened cheese.</title>
        <authorList>
            <consortium name="US DOE Joint Genome Institute (JGI-PGF)"/>
            <person name="Walter F."/>
            <person name="Albersmeier A."/>
            <person name="Kalinowski J."/>
            <person name="Ruckert C."/>
        </authorList>
    </citation>
    <scope>NUCLEOTIDE SEQUENCE</scope>
    <source>
        <strain evidence="6">JCM 31740</strain>
    </source>
</reference>
<feature type="transmembrane region" description="Helical" evidence="5">
    <location>
        <begin position="214"/>
        <end position="239"/>
    </location>
</feature>
<dbReference type="GO" id="GO:0005886">
    <property type="term" value="C:plasma membrane"/>
    <property type="evidence" value="ECO:0007669"/>
    <property type="project" value="UniProtKB-SubCell"/>
</dbReference>
<sequence>MNYEKKVFLKRVNSKLLMYVELSLIQALLAVVSGVLVGFSLGLIGGGGSILAIPLLLYFVGLAYEAPPHSAAESYIDHLVIGTTALSVGLNAYLNSFMHYRKGNVSLRNGVAFSLPGAAGAVTGAYVGHLVGGGLLLFMFSFVMIGIALTMLKSKSAGVRELEERVTAGPKVTTSRLVRVIPAGFAVGVLSGVFGIGGGFLIVPALMYSAGLTMIRAIGTSLMAVGTFGVTSAATYALFGELSLEVAFLYLMGGLVGGYVGTRLASGLPNVTLKRLFALVVIAVAFYIMYQNFYAISALL</sequence>
<organism evidence="6 7">
    <name type="scientific">Sulfodiicoccus acidiphilus</name>
    <dbReference type="NCBI Taxonomy" id="1670455"/>
    <lineage>
        <taxon>Archaea</taxon>
        <taxon>Thermoproteota</taxon>
        <taxon>Thermoprotei</taxon>
        <taxon>Sulfolobales</taxon>
        <taxon>Sulfolobaceae</taxon>
        <taxon>Sulfodiicoccus</taxon>
    </lineage>
</organism>
<feature type="transmembrane region" description="Helical" evidence="5">
    <location>
        <begin position="43"/>
        <end position="63"/>
    </location>
</feature>
<evidence type="ECO:0000256" key="3">
    <source>
        <dbReference type="ARBA" id="ARBA00022989"/>
    </source>
</evidence>
<evidence type="ECO:0000256" key="1">
    <source>
        <dbReference type="ARBA" id="ARBA00004141"/>
    </source>
</evidence>
<feature type="transmembrane region" description="Helical" evidence="5">
    <location>
        <begin position="276"/>
        <end position="296"/>
    </location>
</feature>
<comment type="similarity">
    <text evidence="5">Belongs to the 4-toluene sulfonate uptake permease (TSUP) (TC 2.A.102) family.</text>
</comment>
<comment type="subcellular location">
    <subcellularLocation>
        <location evidence="5">Cell membrane</location>
        <topology evidence="5">Multi-pass membrane protein</topology>
    </subcellularLocation>
    <subcellularLocation>
        <location evidence="1">Membrane</location>
        <topology evidence="1">Multi-pass membrane protein</topology>
    </subcellularLocation>
</comment>
<dbReference type="Pfam" id="PF01925">
    <property type="entry name" value="TauE"/>
    <property type="match status" value="1"/>
</dbReference>
<evidence type="ECO:0000313" key="6">
    <source>
        <dbReference type="EMBL" id="GGT90748.1"/>
    </source>
</evidence>
<accession>A0A830GXK1</accession>
<name>A0A830GXK1_9CREN</name>
<feature type="transmembrane region" description="Helical" evidence="5">
    <location>
        <begin position="246"/>
        <end position="264"/>
    </location>
</feature>
<evidence type="ECO:0000256" key="5">
    <source>
        <dbReference type="RuleBase" id="RU363041"/>
    </source>
</evidence>
<keyword evidence="4 5" id="KW-0472">Membrane</keyword>
<feature type="transmembrane region" description="Helical" evidence="5">
    <location>
        <begin position="75"/>
        <end position="94"/>
    </location>
</feature>
<feature type="transmembrane region" description="Helical" evidence="5">
    <location>
        <begin position="185"/>
        <end position="208"/>
    </location>
</feature>
<keyword evidence="5" id="KW-1003">Cell membrane</keyword>
<dbReference type="EMBL" id="BMQS01000004">
    <property type="protein sequence ID" value="GGT90748.1"/>
    <property type="molecule type" value="Genomic_DNA"/>
</dbReference>
<proteinExistence type="inferred from homology"/>
<keyword evidence="3 5" id="KW-1133">Transmembrane helix</keyword>
<dbReference type="AlphaFoldDB" id="A0A830GXK1"/>